<comment type="caution">
    <text evidence="4">The sequence shown here is derived from an EMBL/GenBank/DDBJ whole genome shotgun (WGS) entry which is preliminary data.</text>
</comment>
<dbReference type="EMBL" id="JAUSUZ010000001">
    <property type="protein sequence ID" value="MDQ0368765.1"/>
    <property type="molecule type" value="Genomic_DNA"/>
</dbReference>
<sequence>MTLRPCVPPSPPTPVRRPVRGRRQDGGAAAVELAIVLPLLLAVVFGVIDFGRMMANQITLNEAAREGARAAAFNQPVQAQVDRVAPGITVSYSPSPVACASADPSQNVTVTVFQTWSPITPLGPILKLISNDSSAANGFTQRAKGVMQCAG</sequence>
<dbReference type="InterPro" id="IPR012495">
    <property type="entry name" value="TadE-like_dom"/>
</dbReference>
<feature type="compositionally biased region" description="Pro residues" evidence="1">
    <location>
        <begin position="1"/>
        <end position="15"/>
    </location>
</feature>
<evidence type="ECO:0000313" key="5">
    <source>
        <dbReference type="Proteomes" id="UP001240236"/>
    </source>
</evidence>
<reference evidence="4 5" key="1">
    <citation type="submission" date="2023-07" db="EMBL/GenBank/DDBJ databases">
        <title>Sequencing the genomes of 1000 actinobacteria strains.</title>
        <authorList>
            <person name="Klenk H.-P."/>
        </authorList>
    </citation>
    <scope>NUCLEOTIDE SEQUENCE [LARGE SCALE GENOMIC DNA]</scope>
    <source>
        <strain evidence="4 5">DSM 44709</strain>
    </source>
</reference>
<evidence type="ECO:0000256" key="1">
    <source>
        <dbReference type="SAM" id="MobiDB-lite"/>
    </source>
</evidence>
<protein>
    <submittedName>
        <fullName evidence="4">Flp pilus assembly protein TadG</fullName>
    </submittedName>
</protein>
<dbReference type="Proteomes" id="UP001240236">
    <property type="component" value="Unassembled WGS sequence"/>
</dbReference>
<keyword evidence="2" id="KW-0812">Transmembrane</keyword>
<organism evidence="4 5">
    <name type="scientific">Catenuloplanes indicus</name>
    <dbReference type="NCBI Taxonomy" id="137267"/>
    <lineage>
        <taxon>Bacteria</taxon>
        <taxon>Bacillati</taxon>
        <taxon>Actinomycetota</taxon>
        <taxon>Actinomycetes</taxon>
        <taxon>Micromonosporales</taxon>
        <taxon>Micromonosporaceae</taxon>
        <taxon>Catenuloplanes</taxon>
    </lineage>
</organism>
<feature type="transmembrane region" description="Helical" evidence="2">
    <location>
        <begin position="27"/>
        <end position="48"/>
    </location>
</feature>
<dbReference type="RefSeq" id="WP_307243508.1">
    <property type="nucleotide sequence ID" value="NZ_JAUSUZ010000001.1"/>
</dbReference>
<keyword evidence="2" id="KW-1133">Transmembrane helix</keyword>
<dbReference type="Pfam" id="PF07811">
    <property type="entry name" value="TadE"/>
    <property type="match status" value="1"/>
</dbReference>
<evidence type="ECO:0000313" key="4">
    <source>
        <dbReference type="EMBL" id="MDQ0368765.1"/>
    </source>
</evidence>
<dbReference type="AlphaFoldDB" id="A0AAE3W3N6"/>
<proteinExistence type="predicted"/>
<gene>
    <name evidence="4" type="ORF">J2S42_005434</name>
</gene>
<keyword evidence="5" id="KW-1185">Reference proteome</keyword>
<evidence type="ECO:0000256" key="2">
    <source>
        <dbReference type="SAM" id="Phobius"/>
    </source>
</evidence>
<feature type="domain" description="TadE-like" evidence="3">
    <location>
        <begin position="27"/>
        <end position="69"/>
    </location>
</feature>
<keyword evidence="2" id="KW-0472">Membrane</keyword>
<evidence type="ECO:0000259" key="3">
    <source>
        <dbReference type="Pfam" id="PF07811"/>
    </source>
</evidence>
<name>A0AAE3W3N6_9ACTN</name>
<accession>A0AAE3W3N6</accession>
<feature type="region of interest" description="Disordered" evidence="1">
    <location>
        <begin position="1"/>
        <end position="22"/>
    </location>
</feature>